<dbReference type="EMBL" id="CTEN01000003">
    <property type="protein sequence ID" value="CQR24948.1"/>
    <property type="molecule type" value="Genomic_DNA"/>
</dbReference>
<dbReference type="STRING" id="1608583.BN1356_01294"/>
<sequence length="338" mass="39228">MNTLEWKSIVLQKMGLIEPMTVNEICRKHNGVQAQFQTYATEGFKTRLSSEDFASDWSQNLVRQWSIRGTVHAYLKEEIPLYLYEGRNYCKPNLHQASWDGILSAEEKNYYAQLILHSFKSGNKKREDLKMICREDGLSLEKEKTLFNAWGGIFFSLVAQGLIYQEYGQRVFGLLENYTPMAKEAAELEIARRYFSGFGPVSLRDARYYFKENNSVIETWMKKLDLTSIEVDGKTRFYSGELHDPVAIPRVLFIAGFDALLLSLEKRDNPFFDPRFIRNIYTMTGILKPTIMLDGQLVATWRKEKGVTYIKPFSQMKATDKKIILQTAEEKHPKIAFE</sequence>
<dbReference type="OrthoDB" id="2210247at2"/>
<organism evidence="1 2">
    <name type="scientific">Streptococcus varani</name>
    <dbReference type="NCBI Taxonomy" id="1608583"/>
    <lineage>
        <taxon>Bacteria</taxon>
        <taxon>Bacillati</taxon>
        <taxon>Bacillota</taxon>
        <taxon>Bacilli</taxon>
        <taxon>Lactobacillales</taxon>
        <taxon>Streptococcaceae</taxon>
        <taxon>Streptococcus</taxon>
    </lineage>
</organism>
<evidence type="ECO:0008006" key="3">
    <source>
        <dbReference type="Google" id="ProtNLM"/>
    </source>
</evidence>
<protein>
    <recommendedName>
        <fullName evidence="3">Winged helix DNA-binding domain-containing protein</fullName>
    </recommendedName>
</protein>
<dbReference type="PANTHER" id="PTHR38479">
    <property type="entry name" value="LMO0824 PROTEIN"/>
    <property type="match status" value="1"/>
</dbReference>
<dbReference type="RefSeq" id="WP_093650558.1">
    <property type="nucleotide sequence ID" value="NZ_CTEN01000003.1"/>
</dbReference>
<accession>A0A0E4CSU3</accession>
<dbReference type="Pfam" id="PF06224">
    <property type="entry name" value="AlkZ-like"/>
    <property type="match status" value="1"/>
</dbReference>
<dbReference type="PANTHER" id="PTHR38479:SF2">
    <property type="entry name" value="WINGED HELIX DNA-BINDING DOMAIN-CONTAINING PROTEIN"/>
    <property type="match status" value="1"/>
</dbReference>
<dbReference type="Proteomes" id="UP000198604">
    <property type="component" value="Unassembled WGS sequence"/>
</dbReference>
<name>A0A0E4CSU3_9STRE</name>
<keyword evidence="2" id="KW-1185">Reference proteome</keyword>
<dbReference type="InterPro" id="IPR009351">
    <property type="entry name" value="AlkZ-like"/>
</dbReference>
<reference evidence="2" key="1">
    <citation type="submission" date="2015-03" db="EMBL/GenBank/DDBJ databases">
        <authorList>
            <person name="Urmite Genomes"/>
        </authorList>
    </citation>
    <scope>NUCLEOTIDE SEQUENCE [LARGE SCALE GENOMIC DNA]</scope>
    <source>
        <strain evidence="2">FF10</strain>
    </source>
</reference>
<evidence type="ECO:0000313" key="2">
    <source>
        <dbReference type="Proteomes" id="UP000198604"/>
    </source>
</evidence>
<dbReference type="AlphaFoldDB" id="A0A0E4CSU3"/>
<proteinExistence type="predicted"/>
<evidence type="ECO:0000313" key="1">
    <source>
        <dbReference type="EMBL" id="CQR24948.1"/>
    </source>
</evidence>
<gene>
    <name evidence="1" type="ORF">BN1356_01294</name>
</gene>